<evidence type="ECO:0000259" key="2">
    <source>
        <dbReference type="PROSITE" id="PS50975"/>
    </source>
</evidence>
<dbReference type="EMBL" id="CP049056">
    <property type="protein sequence ID" value="QIE57802.1"/>
    <property type="molecule type" value="Genomic_DNA"/>
</dbReference>
<gene>
    <name evidence="3" type="ORF">G5B40_08085</name>
</gene>
<dbReference type="AlphaFoldDB" id="A0A7M3T721"/>
<dbReference type="GO" id="GO:0005524">
    <property type="term" value="F:ATP binding"/>
    <property type="evidence" value="ECO:0007669"/>
    <property type="project" value="UniProtKB-UniRule"/>
</dbReference>
<dbReference type="Gene3D" id="3.30.1490.20">
    <property type="entry name" value="ATP-grasp fold, A domain"/>
    <property type="match status" value="1"/>
</dbReference>
<feature type="domain" description="ATP-grasp" evidence="2">
    <location>
        <begin position="137"/>
        <end position="362"/>
    </location>
</feature>
<dbReference type="PANTHER" id="PTHR23132">
    <property type="entry name" value="D-ALANINE--D-ALANINE LIGASE"/>
    <property type="match status" value="1"/>
</dbReference>
<dbReference type="KEGG" id="hdh:G5B40_08085"/>
<dbReference type="PANTHER" id="PTHR23132:SF23">
    <property type="entry name" value="D-ALANINE--D-ALANINE LIGASE B"/>
    <property type="match status" value="1"/>
</dbReference>
<dbReference type="PROSITE" id="PS50975">
    <property type="entry name" value="ATP_GRASP"/>
    <property type="match status" value="1"/>
</dbReference>
<dbReference type="InterPro" id="IPR011761">
    <property type="entry name" value="ATP-grasp"/>
</dbReference>
<organism evidence="3 4">
    <name type="scientific">Pikeienuella piscinae</name>
    <dbReference type="NCBI Taxonomy" id="2748098"/>
    <lineage>
        <taxon>Bacteria</taxon>
        <taxon>Pseudomonadati</taxon>
        <taxon>Pseudomonadota</taxon>
        <taxon>Alphaproteobacteria</taxon>
        <taxon>Rhodobacterales</taxon>
        <taxon>Paracoccaceae</taxon>
        <taxon>Pikeienuella</taxon>
    </lineage>
</organism>
<protein>
    <submittedName>
        <fullName evidence="3">D-alanyl-alanine synthetase</fullName>
    </submittedName>
</protein>
<evidence type="ECO:0000256" key="1">
    <source>
        <dbReference type="PROSITE-ProRule" id="PRU00409"/>
    </source>
</evidence>
<dbReference type="GO" id="GO:0046872">
    <property type="term" value="F:metal ion binding"/>
    <property type="evidence" value="ECO:0007669"/>
    <property type="project" value="InterPro"/>
</dbReference>
<accession>A0A7M3T721</accession>
<keyword evidence="1" id="KW-0547">Nucleotide-binding</keyword>
<sequence length="383" mass="42546">MQARRRVDFDRLCAGLDRIRERVHVGVIYNGDRTQPGAVIHEGRNLRSEKSYKYVAEDIAAGLRQAGFRRVSLLPDDLTLPGRLREEEIDLAWLNTAGVQGYDAIAHTPSMLELSGVPYIGHRPLLSLTLDSKHVFKRECQAVGLPTPPFMVWDGVRGRLEPETDPRFQAIFGGHQGAYVVKPVVGRASQNVFFVPDRAGLSEIVDRVYAESLDQVQIETFMGGPEYCVAISGPLVVRDGAPSLLKAPFAFSVLERLVDDGEPIFTSMDIRPITADRVRLLTADDPAHAGLVDLARRVHDDFQLRALVRLDIRADTDGRLSILEANPKPDLKRPDGEKISLVCAGLEAEGMCYEDLLLSLLLDRLGHYLRHRPTVVQHIAALL</sequence>
<dbReference type="SUPFAM" id="SSF56059">
    <property type="entry name" value="Glutathione synthetase ATP-binding domain-like"/>
    <property type="match status" value="1"/>
</dbReference>
<name>A0A7M3T721_9RHOB</name>
<dbReference type="Proteomes" id="UP000503336">
    <property type="component" value="Chromosome"/>
</dbReference>
<proteinExistence type="predicted"/>
<evidence type="ECO:0000313" key="3">
    <source>
        <dbReference type="EMBL" id="QIE57802.1"/>
    </source>
</evidence>
<dbReference type="GO" id="GO:0008716">
    <property type="term" value="F:D-alanine-D-alanine ligase activity"/>
    <property type="evidence" value="ECO:0007669"/>
    <property type="project" value="TreeGrafter"/>
</dbReference>
<keyword evidence="1" id="KW-0067">ATP-binding</keyword>
<dbReference type="Gene3D" id="3.30.470.20">
    <property type="entry name" value="ATP-grasp fold, B domain"/>
    <property type="match status" value="1"/>
</dbReference>
<reference evidence="3 4" key="1">
    <citation type="submission" date="2020-02" db="EMBL/GenBank/DDBJ databases">
        <title>complete genome sequence of Rhodobacteraceae bacterium.</title>
        <authorList>
            <person name="Park J."/>
            <person name="Kim Y.-S."/>
            <person name="Kim K.-H."/>
        </authorList>
    </citation>
    <scope>NUCLEOTIDE SEQUENCE [LARGE SCALE GENOMIC DNA]</scope>
    <source>
        <strain evidence="3 4">RR4-56</strain>
    </source>
</reference>
<dbReference type="InterPro" id="IPR013815">
    <property type="entry name" value="ATP_grasp_subdomain_1"/>
</dbReference>
<evidence type="ECO:0000313" key="4">
    <source>
        <dbReference type="Proteomes" id="UP000503336"/>
    </source>
</evidence>
<keyword evidence="4" id="KW-1185">Reference proteome</keyword>